<dbReference type="EMBL" id="CAJNDS010000258">
    <property type="protein sequence ID" value="CAE7034895.1"/>
    <property type="molecule type" value="Genomic_DNA"/>
</dbReference>
<evidence type="ECO:0000256" key="11">
    <source>
        <dbReference type="ARBA" id="ARBA00031247"/>
    </source>
</evidence>
<protein>
    <recommendedName>
        <fullName evidence="12">Cytochrome c-553</fullName>
    </recommendedName>
    <alternativeName>
        <fullName evidence="11">Cytochrome c553</fullName>
    </alternativeName>
    <alternativeName>
        <fullName evidence="10">Soluble cytochrome f</fullName>
    </alternativeName>
</protein>
<dbReference type="GO" id="GO:0009055">
    <property type="term" value="F:electron transfer activity"/>
    <property type="evidence" value="ECO:0007669"/>
    <property type="project" value="InterPro"/>
</dbReference>
<comment type="caution">
    <text evidence="16">The sequence shown here is derived from an EMBL/GenBank/DDBJ whole genome shotgun (WGS) entry which is preliminary data.</text>
</comment>
<evidence type="ECO:0000259" key="15">
    <source>
        <dbReference type="PROSITE" id="PS51007"/>
    </source>
</evidence>
<dbReference type="InterPro" id="IPR023655">
    <property type="entry name" value="Cyt_C6"/>
</dbReference>
<feature type="signal peptide" evidence="14">
    <location>
        <begin position="1"/>
        <end position="17"/>
    </location>
</feature>
<keyword evidence="9" id="KW-0793">Thylakoid</keyword>
<dbReference type="GO" id="GO:0009543">
    <property type="term" value="C:chloroplast thylakoid lumen"/>
    <property type="evidence" value="ECO:0007669"/>
    <property type="project" value="UniProtKB-SubCell"/>
</dbReference>
<dbReference type="PROSITE" id="PS51007">
    <property type="entry name" value="CYTC"/>
    <property type="match status" value="1"/>
</dbReference>
<evidence type="ECO:0000256" key="12">
    <source>
        <dbReference type="ARBA" id="ARBA00033211"/>
    </source>
</evidence>
<dbReference type="InterPro" id="IPR036909">
    <property type="entry name" value="Cyt_c-like_dom_sf"/>
</dbReference>
<accession>A0A812IH22</accession>
<comment type="similarity">
    <text evidence="3">Belongs to the cytochrome c family. PetJ subfamily.</text>
</comment>
<dbReference type="Gene3D" id="1.10.760.10">
    <property type="entry name" value="Cytochrome c-like domain"/>
    <property type="match status" value="1"/>
</dbReference>
<evidence type="ECO:0000256" key="2">
    <source>
        <dbReference type="ARBA" id="ARBA00004456"/>
    </source>
</evidence>
<dbReference type="OrthoDB" id="1930491at2759"/>
<evidence type="ECO:0000256" key="4">
    <source>
        <dbReference type="ARBA" id="ARBA00022448"/>
    </source>
</evidence>
<dbReference type="Proteomes" id="UP000604046">
    <property type="component" value="Unassembled WGS sequence"/>
</dbReference>
<evidence type="ECO:0000313" key="17">
    <source>
        <dbReference type="Proteomes" id="UP000604046"/>
    </source>
</evidence>
<evidence type="ECO:0000256" key="3">
    <source>
        <dbReference type="ARBA" id="ARBA00009650"/>
    </source>
</evidence>
<keyword evidence="8 13" id="KW-0408">Iron</keyword>
<comment type="subcellular location">
    <subcellularLocation>
        <location evidence="2">Plastid</location>
        <location evidence="2">Chloroplast thylakoid lumen</location>
    </subcellularLocation>
</comment>
<comment type="function">
    <text evidence="1">Functions as an electron carrier between membrane-bound cytochrome b6-f and photosystem I in oxygenic photosynthesis.</text>
</comment>
<keyword evidence="14" id="KW-0732">Signal</keyword>
<dbReference type="PANTHER" id="PTHR34688:SF2">
    <property type="entry name" value="CYTOCHROME C6, CHLOROPLASTIC"/>
    <property type="match status" value="1"/>
</dbReference>
<evidence type="ECO:0000256" key="13">
    <source>
        <dbReference type="PROSITE-ProRule" id="PRU00433"/>
    </source>
</evidence>
<sequence length="288" mass="31317">MSLAACLALVAVAAAIAEVPETCFDTSCEKEEVKLLQANTHMHPSGPSSLSQRDVARAKQLVPGPAFIAAHGESNTLLNKHLLRITKGNAKPCNDFTMAELDHVLAAIDQKSHPGLQQIHESNRHPTDEHWTDPRSKEAVNLRADKLSPELLEMATKEKKCYDAAMHFTHSISDEDKKSLLSGNSIPLLPERAAHETNSLLEKASGEQVFNANCAACHAGGQNVIMPDLTLEKEDLNQYLKGGNSINNIKTQVTNGKNAMPAFGGRLSDDDIDNVAEYVSHRAGTGWW</sequence>
<dbReference type="PRINTS" id="PR00605">
    <property type="entry name" value="CYTCHROMECIC"/>
</dbReference>
<evidence type="ECO:0000256" key="1">
    <source>
        <dbReference type="ARBA" id="ARBA00002347"/>
    </source>
</evidence>
<evidence type="ECO:0000256" key="5">
    <source>
        <dbReference type="ARBA" id="ARBA00022617"/>
    </source>
</evidence>
<reference evidence="16" key="1">
    <citation type="submission" date="2021-02" db="EMBL/GenBank/DDBJ databases">
        <authorList>
            <person name="Dougan E. K."/>
            <person name="Rhodes N."/>
            <person name="Thang M."/>
            <person name="Chan C."/>
        </authorList>
    </citation>
    <scope>NUCLEOTIDE SEQUENCE</scope>
</reference>
<dbReference type="InterPro" id="IPR009056">
    <property type="entry name" value="Cyt_c-like_dom"/>
</dbReference>
<dbReference type="Pfam" id="PF13442">
    <property type="entry name" value="Cytochrome_CBB3"/>
    <property type="match status" value="1"/>
</dbReference>
<evidence type="ECO:0000256" key="10">
    <source>
        <dbReference type="ARBA" id="ARBA00030448"/>
    </source>
</evidence>
<evidence type="ECO:0000256" key="6">
    <source>
        <dbReference type="ARBA" id="ARBA00022723"/>
    </source>
</evidence>
<name>A0A812IH22_9DINO</name>
<organism evidence="16 17">
    <name type="scientific">Symbiodinium natans</name>
    <dbReference type="NCBI Taxonomy" id="878477"/>
    <lineage>
        <taxon>Eukaryota</taxon>
        <taxon>Sar</taxon>
        <taxon>Alveolata</taxon>
        <taxon>Dinophyceae</taxon>
        <taxon>Suessiales</taxon>
        <taxon>Symbiodiniaceae</taxon>
        <taxon>Symbiodinium</taxon>
    </lineage>
</organism>
<feature type="chain" id="PRO_5032944416" description="Cytochrome c-553" evidence="14">
    <location>
        <begin position="18"/>
        <end position="288"/>
    </location>
</feature>
<dbReference type="InterPro" id="IPR008168">
    <property type="entry name" value="Cyt_C_IC"/>
</dbReference>
<feature type="domain" description="Cytochrome c" evidence="15">
    <location>
        <begin position="201"/>
        <end position="283"/>
    </location>
</feature>
<keyword evidence="4" id="KW-0813">Transport</keyword>
<evidence type="ECO:0000313" key="16">
    <source>
        <dbReference type="EMBL" id="CAE7034895.1"/>
    </source>
</evidence>
<keyword evidence="17" id="KW-1185">Reference proteome</keyword>
<dbReference type="GO" id="GO:0005506">
    <property type="term" value="F:iron ion binding"/>
    <property type="evidence" value="ECO:0007669"/>
    <property type="project" value="InterPro"/>
</dbReference>
<keyword evidence="5 13" id="KW-0349">Heme</keyword>
<evidence type="ECO:0000256" key="14">
    <source>
        <dbReference type="SAM" id="SignalP"/>
    </source>
</evidence>
<dbReference type="GO" id="GO:0020037">
    <property type="term" value="F:heme binding"/>
    <property type="evidence" value="ECO:0007669"/>
    <property type="project" value="InterPro"/>
</dbReference>
<evidence type="ECO:0000256" key="9">
    <source>
        <dbReference type="ARBA" id="ARBA00023078"/>
    </source>
</evidence>
<proteinExistence type="inferred from homology"/>
<dbReference type="PANTHER" id="PTHR34688">
    <property type="entry name" value="CYTOCHROME C6, CHLOROPLASTIC"/>
    <property type="match status" value="1"/>
</dbReference>
<keyword evidence="7" id="KW-0249">Electron transport</keyword>
<keyword evidence="6 13" id="KW-0479">Metal-binding</keyword>
<dbReference type="AlphaFoldDB" id="A0A812IH22"/>
<gene>
    <name evidence="16" type="primary">petJ</name>
    <name evidence="16" type="ORF">SNAT2548_LOCUS4208</name>
</gene>
<evidence type="ECO:0000256" key="8">
    <source>
        <dbReference type="ARBA" id="ARBA00023004"/>
    </source>
</evidence>
<evidence type="ECO:0000256" key="7">
    <source>
        <dbReference type="ARBA" id="ARBA00022982"/>
    </source>
</evidence>
<dbReference type="SUPFAM" id="SSF46626">
    <property type="entry name" value="Cytochrome c"/>
    <property type="match status" value="1"/>
</dbReference>